<reference evidence="1 2" key="1">
    <citation type="submission" date="2015-11" db="EMBL/GenBank/DDBJ databases">
        <title>Genomic analysis of 38 Legionella species identifies large and diverse effector repertoires.</title>
        <authorList>
            <person name="Burstein D."/>
            <person name="Amaro F."/>
            <person name="Zusman T."/>
            <person name="Lifshitz Z."/>
            <person name="Cohen O."/>
            <person name="Gilbert J.A."/>
            <person name="Pupko T."/>
            <person name="Shuman H.A."/>
            <person name="Segal G."/>
        </authorList>
    </citation>
    <scope>NUCLEOTIDE SEQUENCE [LARGE SCALE GENOMIC DNA]</scope>
    <source>
        <strain evidence="1 2">ATCC 49504</strain>
    </source>
</reference>
<dbReference type="PATRIC" id="fig|45065.4.peg.1392"/>
<gene>
    <name evidence="1" type="ORF">Lgee_1292</name>
</gene>
<dbReference type="RefSeq" id="WP_028386006.1">
    <property type="nucleotide sequence ID" value="NZ_CAAAHN010000011.1"/>
</dbReference>
<sequence>MKITEAPYMLNSTLVPAPLSEHSGEGFWYWTHLDTLQQSELHFNASPKPSSLQPLTVEPPLLLKPLIAKPVEPQAAIAKSVSSPEPEASLPLRPIELPEHFTFARTPMHAKQAPEPMFIKDGLKTSDFPKTTPPGQATPVTLPAQPAFHSPAGMHVFTEGKTAEIALKSPLSKAKARHHLAVRLRKALRAIGFTTRHLLINGEPL</sequence>
<proteinExistence type="predicted"/>
<keyword evidence="2" id="KW-1185">Reference proteome</keyword>
<organism evidence="1 2">
    <name type="scientific">Legionella geestiana</name>
    <dbReference type="NCBI Taxonomy" id="45065"/>
    <lineage>
        <taxon>Bacteria</taxon>
        <taxon>Pseudomonadati</taxon>
        <taxon>Pseudomonadota</taxon>
        <taxon>Gammaproteobacteria</taxon>
        <taxon>Legionellales</taxon>
        <taxon>Legionellaceae</taxon>
        <taxon>Legionella</taxon>
    </lineage>
</organism>
<evidence type="ECO:0000313" key="2">
    <source>
        <dbReference type="Proteomes" id="UP000054785"/>
    </source>
</evidence>
<dbReference type="STRING" id="45065.Lgee_1292"/>
<comment type="caution">
    <text evidence="1">The sequence shown here is derived from an EMBL/GenBank/DDBJ whole genome shotgun (WGS) entry which is preliminary data.</text>
</comment>
<name>A0A0W0TTM6_9GAMM</name>
<protein>
    <submittedName>
        <fullName evidence="1">Uncharacterized protein</fullName>
    </submittedName>
</protein>
<accession>A0A0W0TTM6</accession>
<evidence type="ECO:0000313" key="1">
    <source>
        <dbReference type="EMBL" id="KTC99026.1"/>
    </source>
</evidence>
<dbReference type="Proteomes" id="UP000054785">
    <property type="component" value="Unassembled WGS sequence"/>
</dbReference>
<dbReference type="AlphaFoldDB" id="A0A0W0TTM6"/>
<dbReference type="EMBL" id="LNYC01000051">
    <property type="protein sequence ID" value="KTC99026.1"/>
    <property type="molecule type" value="Genomic_DNA"/>
</dbReference>